<evidence type="ECO:0000313" key="1">
    <source>
        <dbReference type="EMBL" id="ELR02438.1"/>
    </source>
</evidence>
<sequence length="219" mass="22255">TDTISAAQVKYASELGARLQDAKFTIDQFFKVHLDIVDPALKLQAAWVAIVEGIALATTKLAGFVALVPSIPGGGAVGTALLNAVPGGGLLTLGSRGINALSGPAPAAPTADESLAAARARLGSALGIANIGGGTQAERDKAPIGTSFAARFNAAIYDLSNKPKEEAEAAKSAWDTAIESAKKHIAVREAEVRAVGQGVGAQAQYRVEAQLTEAAERTG</sequence>
<name>L8FPM2_PSED2</name>
<evidence type="ECO:0000313" key="2">
    <source>
        <dbReference type="Proteomes" id="UP000011064"/>
    </source>
</evidence>
<organism evidence="1 2">
    <name type="scientific">Pseudogymnoascus destructans (strain ATCC MYA-4855 / 20631-21)</name>
    <name type="common">Bat white-nose syndrome fungus</name>
    <name type="synonym">Geomyces destructans</name>
    <dbReference type="NCBI Taxonomy" id="658429"/>
    <lineage>
        <taxon>Eukaryota</taxon>
        <taxon>Fungi</taxon>
        <taxon>Dikarya</taxon>
        <taxon>Ascomycota</taxon>
        <taxon>Pezizomycotina</taxon>
        <taxon>Leotiomycetes</taxon>
        <taxon>Thelebolales</taxon>
        <taxon>Thelebolaceae</taxon>
        <taxon>Pseudogymnoascus</taxon>
    </lineage>
</organism>
<dbReference type="Proteomes" id="UP000011064">
    <property type="component" value="Unassembled WGS sequence"/>
</dbReference>
<feature type="non-terminal residue" evidence="1">
    <location>
        <position position="219"/>
    </location>
</feature>
<protein>
    <submittedName>
        <fullName evidence="1">Uncharacterized protein</fullName>
    </submittedName>
</protein>
<dbReference type="AlphaFoldDB" id="L8FPM2"/>
<gene>
    <name evidence="1" type="ORF">GMDG_08811</name>
</gene>
<reference evidence="2" key="1">
    <citation type="submission" date="2010-09" db="EMBL/GenBank/DDBJ databases">
        <title>The genome sequence of Geomyces destructans 20631-21.</title>
        <authorList>
            <consortium name="The Broad Institute Genome Sequencing Platform"/>
            <person name="Cuomo C.A."/>
            <person name="Blehert D.S."/>
            <person name="Lorch J.M."/>
            <person name="Young S.K."/>
            <person name="Zeng Q."/>
            <person name="Gargeya S."/>
            <person name="Fitzgerald M."/>
            <person name="Haas B."/>
            <person name="Abouelleil A."/>
            <person name="Alvarado L."/>
            <person name="Arachchi H.M."/>
            <person name="Berlin A."/>
            <person name="Brown A."/>
            <person name="Chapman S.B."/>
            <person name="Chen Z."/>
            <person name="Dunbar C."/>
            <person name="Freedman E."/>
            <person name="Gearin G."/>
            <person name="Gellesch M."/>
            <person name="Goldberg J."/>
            <person name="Griggs A."/>
            <person name="Gujja S."/>
            <person name="Heiman D."/>
            <person name="Howarth C."/>
            <person name="Larson L."/>
            <person name="Lui A."/>
            <person name="MacDonald P.J.P."/>
            <person name="Montmayeur A."/>
            <person name="Murphy C."/>
            <person name="Neiman D."/>
            <person name="Pearson M."/>
            <person name="Priest M."/>
            <person name="Roberts A."/>
            <person name="Saif S."/>
            <person name="Shea T."/>
            <person name="Shenoy N."/>
            <person name="Sisk P."/>
            <person name="Stolte C."/>
            <person name="Sykes S."/>
            <person name="Wortman J."/>
            <person name="Nusbaum C."/>
            <person name="Birren B."/>
        </authorList>
    </citation>
    <scope>NUCLEOTIDE SEQUENCE [LARGE SCALE GENOMIC DNA]</scope>
    <source>
        <strain evidence="2">ATCC MYA-4855 / 20631-21</strain>
    </source>
</reference>
<feature type="non-terminal residue" evidence="1">
    <location>
        <position position="1"/>
    </location>
</feature>
<dbReference type="HOGENOM" id="CLU_1264269_0_0_1"/>
<accession>L8FPM2</accession>
<dbReference type="InParanoid" id="L8FPM2"/>
<dbReference type="EMBL" id="GL574345">
    <property type="protein sequence ID" value="ELR02438.1"/>
    <property type="molecule type" value="Genomic_DNA"/>
</dbReference>
<proteinExistence type="predicted"/>
<dbReference type="VEuPathDB" id="FungiDB:GMDG_08811"/>
<keyword evidence="2" id="KW-1185">Reference proteome</keyword>